<evidence type="ECO:0000313" key="3">
    <source>
        <dbReference type="Proteomes" id="UP000678393"/>
    </source>
</evidence>
<keyword evidence="1" id="KW-0812">Transmembrane</keyword>
<name>A0A8S3ZFJ3_9EUPU</name>
<gene>
    <name evidence="2" type="ORF">CUNI_LOCUS11394</name>
</gene>
<proteinExistence type="predicted"/>
<evidence type="ECO:0000256" key="1">
    <source>
        <dbReference type="SAM" id="Phobius"/>
    </source>
</evidence>
<keyword evidence="1" id="KW-0472">Membrane</keyword>
<dbReference type="AlphaFoldDB" id="A0A8S3ZFJ3"/>
<accession>A0A8S3ZFJ3</accession>
<feature type="non-terminal residue" evidence="2">
    <location>
        <position position="163"/>
    </location>
</feature>
<reference evidence="2" key="1">
    <citation type="submission" date="2021-04" db="EMBL/GenBank/DDBJ databases">
        <authorList>
            <consortium name="Molecular Ecology Group"/>
        </authorList>
    </citation>
    <scope>NUCLEOTIDE SEQUENCE</scope>
</reference>
<dbReference type="Proteomes" id="UP000678393">
    <property type="component" value="Unassembled WGS sequence"/>
</dbReference>
<comment type="caution">
    <text evidence="2">The sequence shown here is derived from an EMBL/GenBank/DDBJ whole genome shotgun (WGS) entry which is preliminary data.</text>
</comment>
<dbReference type="OrthoDB" id="6073595at2759"/>
<sequence>MFTSTSLSLLSFIMESVQRLDPTILAFWEGFPCPPPWNEKLLFRLNWTGCVGLEMGEKVKLYMADKCNIRHDGKSVLVESGDQANNGVMVEEDCGLACQLVIGVVSVLFIVLLLIVVVVCVRRHRAKPASPSHQSSLTAHADNTKYYTSCHYACAPVVPRQIQ</sequence>
<evidence type="ECO:0000313" key="2">
    <source>
        <dbReference type="EMBL" id="CAG5125836.1"/>
    </source>
</evidence>
<feature type="transmembrane region" description="Helical" evidence="1">
    <location>
        <begin position="100"/>
        <end position="121"/>
    </location>
</feature>
<protein>
    <submittedName>
        <fullName evidence="2">Uncharacterized protein</fullName>
    </submittedName>
</protein>
<organism evidence="2 3">
    <name type="scientific">Candidula unifasciata</name>
    <dbReference type="NCBI Taxonomy" id="100452"/>
    <lineage>
        <taxon>Eukaryota</taxon>
        <taxon>Metazoa</taxon>
        <taxon>Spiralia</taxon>
        <taxon>Lophotrochozoa</taxon>
        <taxon>Mollusca</taxon>
        <taxon>Gastropoda</taxon>
        <taxon>Heterobranchia</taxon>
        <taxon>Euthyneura</taxon>
        <taxon>Panpulmonata</taxon>
        <taxon>Eupulmonata</taxon>
        <taxon>Stylommatophora</taxon>
        <taxon>Helicina</taxon>
        <taxon>Helicoidea</taxon>
        <taxon>Geomitridae</taxon>
        <taxon>Candidula</taxon>
    </lineage>
</organism>
<dbReference type="EMBL" id="CAJHNH020002182">
    <property type="protein sequence ID" value="CAG5125836.1"/>
    <property type="molecule type" value="Genomic_DNA"/>
</dbReference>
<keyword evidence="1" id="KW-1133">Transmembrane helix</keyword>
<keyword evidence="3" id="KW-1185">Reference proteome</keyword>